<dbReference type="InterPro" id="IPR035420">
    <property type="entry name" value="Spt6_SH2"/>
</dbReference>
<dbReference type="InterPro" id="IPR041692">
    <property type="entry name" value="HHH_9"/>
</dbReference>
<dbReference type="CDD" id="cd09918">
    <property type="entry name" value="SH2_Nterm_SPT6_like"/>
    <property type="match status" value="1"/>
</dbReference>
<feature type="domain" description="S1 motif" evidence="7">
    <location>
        <begin position="871"/>
        <end position="926"/>
    </location>
</feature>
<dbReference type="InterPro" id="IPR037027">
    <property type="entry name" value="YqgF/RNaseH-like_dom_sf"/>
</dbReference>
<dbReference type="Pfam" id="PF14633">
    <property type="entry name" value="SH2_2"/>
    <property type="match status" value="1"/>
</dbReference>
<reference evidence="8 9" key="1">
    <citation type="submission" date="2017-07" db="EMBL/GenBank/DDBJ databases">
        <authorList>
            <person name="Talla V."/>
            <person name="Backstrom N."/>
        </authorList>
    </citation>
    <scope>NUCLEOTIDE SEQUENCE [LARGE SCALE GENOMIC DNA]</scope>
</reference>
<dbReference type="SMART" id="SM00316">
    <property type="entry name" value="S1"/>
    <property type="match status" value="1"/>
</dbReference>
<dbReference type="InterPro" id="IPR032706">
    <property type="entry name" value="Spt6_HHH"/>
</dbReference>
<feature type="compositionally biased region" description="Acidic residues" evidence="6">
    <location>
        <begin position="86"/>
        <end position="101"/>
    </location>
</feature>
<dbReference type="Gene3D" id="3.30.505.10">
    <property type="entry name" value="SH2 domain"/>
    <property type="match status" value="2"/>
</dbReference>
<accession>A0A5E4QH19</accession>
<evidence type="ECO:0000256" key="2">
    <source>
        <dbReference type="ARBA" id="ARBA00009253"/>
    </source>
</evidence>
<dbReference type="InterPro" id="IPR035019">
    <property type="entry name" value="Spt6_SH2_N"/>
</dbReference>
<protein>
    <recommendedName>
        <fullName evidence="7">S1 motif domain-containing protein</fullName>
    </recommendedName>
</protein>
<dbReference type="Pfam" id="PF14635">
    <property type="entry name" value="HHH_7"/>
    <property type="match status" value="1"/>
</dbReference>
<comment type="function">
    <text evidence="5">Histone H3-H4 chaperone that plays a role in maintenance of chromatin structure during RNA polymerase II transcription elongation.</text>
</comment>
<dbReference type="Gene3D" id="1.10.3500.10">
    <property type="entry name" value="Tex N-terminal region-like"/>
    <property type="match status" value="1"/>
</dbReference>
<dbReference type="GO" id="GO:0031491">
    <property type="term" value="F:nucleosome binding"/>
    <property type="evidence" value="ECO:0007669"/>
    <property type="project" value="TreeGrafter"/>
</dbReference>
<dbReference type="PANTHER" id="PTHR10145:SF6">
    <property type="entry name" value="TRANSCRIPTION ELONGATION FACTOR SPT6"/>
    <property type="match status" value="1"/>
</dbReference>
<evidence type="ECO:0000256" key="1">
    <source>
        <dbReference type="ARBA" id="ARBA00004123"/>
    </source>
</evidence>
<dbReference type="InterPro" id="IPR028088">
    <property type="entry name" value="Spt6_HTH_DNA-bd_dom"/>
</dbReference>
<keyword evidence="3 5" id="KW-0804">Transcription</keyword>
<dbReference type="InterPro" id="IPR028231">
    <property type="entry name" value="Spt6_YqgF"/>
</dbReference>
<dbReference type="SUPFAM" id="SSF55550">
    <property type="entry name" value="SH2 domain"/>
    <property type="match status" value="1"/>
</dbReference>
<comment type="subcellular location">
    <subcellularLocation>
        <location evidence="1 5">Nucleus</location>
    </subcellularLocation>
</comment>
<comment type="similarity">
    <text evidence="2 5">Belongs to the SPT6 family.</text>
</comment>
<dbReference type="InterPro" id="IPR010994">
    <property type="entry name" value="RuvA_2-like"/>
</dbReference>
<evidence type="ECO:0000259" key="7">
    <source>
        <dbReference type="PROSITE" id="PS50126"/>
    </source>
</evidence>
<dbReference type="GO" id="GO:0140673">
    <property type="term" value="P:transcription elongation-coupled chromatin remodeling"/>
    <property type="evidence" value="ECO:0007669"/>
    <property type="project" value="InterPro"/>
</dbReference>
<dbReference type="GO" id="GO:0003677">
    <property type="term" value="F:DNA binding"/>
    <property type="evidence" value="ECO:0007669"/>
    <property type="project" value="InterPro"/>
</dbReference>
<dbReference type="Pfam" id="PF14641">
    <property type="entry name" value="HTH_44"/>
    <property type="match status" value="1"/>
</dbReference>
<evidence type="ECO:0000256" key="5">
    <source>
        <dbReference type="PIRNR" id="PIRNR036947"/>
    </source>
</evidence>
<dbReference type="InterPro" id="IPR035018">
    <property type="entry name" value="Spt6_SH2_C"/>
</dbReference>
<evidence type="ECO:0000313" key="8">
    <source>
        <dbReference type="EMBL" id="VVC97505.1"/>
    </source>
</evidence>
<feature type="compositionally biased region" description="Basic and acidic residues" evidence="6">
    <location>
        <begin position="349"/>
        <end position="370"/>
    </location>
</feature>
<dbReference type="Proteomes" id="UP000324832">
    <property type="component" value="Unassembled WGS sequence"/>
</dbReference>
<dbReference type="Gene3D" id="3.30.420.140">
    <property type="entry name" value="YqgF/RNase H-like domain"/>
    <property type="match status" value="1"/>
</dbReference>
<dbReference type="SUPFAM" id="SSF50249">
    <property type="entry name" value="Nucleic acid-binding proteins"/>
    <property type="match status" value="1"/>
</dbReference>
<feature type="compositionally biased region" description="Polar residues" evidence="6">
    <location>
        <begin position="1229"/>
        <end position="1244"/>
    </location>
</feature>
<dbReference type="FunFam" id="1.10.150.850:FF:000003">
    <property type="entry name" value="Transcription elongation factor spt6"/>
    <property type="match status" value="1"/>
</dbReference>
<proteinExistence type="inferred from homology"/>
<sequence>MADFLESEAEESEVDSEEDEQPASKKPKRKAAVQSDDEDDEEEDDEERLREELKDLIDDAPIEESGSDGEDSDASAGPKKRKKSDDELDDRLEDEDYDLIEENLGVKVARNKFKRLRRLEDDDSDNEGVDDPDLEREEDENRSESAAPREAEYDDENEDLESDADDFIVDDDGRPIAERHFKKVKIYLVLILTMMSSRNTRPSKKSIFEIYEPSELKRSHFTDLDNEIRKTDIPERMQIREVPITPVEEGSSELEDEAEWIYKQAFLKPPVSKADAQEARERSRRTGSTVIKIRQALDFMRNQTLEVPFIAFYRKEYWCQLKQRKENLIKLFENMREYQLDKKLQRVKERKKEIEEKKRQAREEAERNGEDPEEAAAAVQASLPDEEEPTEVKYAVRSGPYELCRKAGLEPLVRKFGLTAEQFAENVRDNYQRHEVEQAPVPPLEAAQEYKKPVRDLTGDQFLKLSIAAEDKLLELSISENIEGNTGPSYLEELKQLYQKALNIKADVSECVQQLIEDEQFPRIPIEIADNHISKIYSNSIRGRNDFREYPDILRQAICQARLIQDPLMEISQLCGPDEEILCLRYHPLQDQITKEDLLEGIELEFVNRVNEVGVDVNEAVLTGRGTELLQFVCGLGPRKAQALLKLFKQTNQKLENRTQLVTVCHMGPKVFINCSGFIKIDTSSLGDSTEAYIEVLDGSRVHPETYEWARKMAVDALEYEDEDANPAGALEEILEAPERLKDLDLDAFAEELERQGFGNKSITLYDIRAELNSRYKDLRVSYRSPTHEEMFDILTKESPDSFFVGKMVLATVVGISHRKPQREMLDQANPVRNDETGLWECPFCRKNDFPELSEVWNHFDAGACPGQATGVRVRLDNGLSGYIHIKNLSDRHVTDPTERVRIGQTIHCRVLKIDVERFSVDCSSKSSDLLDKNNEWRKDKVAKQTKERAQYVKRVIVHPSFHNISFAEAEKLMESMAQGEGSDHLTVTWKVAEGICQHIDVREEGKENAFSLARYVTPMAGHARDLIAYKYYKPLGGMRDKAEEWLKEEKAKNANKIHYIISAAKNHPGRFLLSYLPRNKVTHEYVSVTPDGYKFRQRMFDSLGGLLKWFKEHFRDPPPSGTPVQRTPALRTPHGGMTSTMYHTPAPHTPAFHTPAHTPGPAYINTPYTPSAQTPYMTPFATTPRQPDFLTPVVPRHKQVPVYTEPSDWQKAAEDWVRHRTVRDTPATPRSSEGMSTPRQSNRTPRHDMRSTPRHDRTPRHDDRTPRHDDRTPRYDDRTPRHDDRTPRHDDRTPRHDDRTPRHDSRTPRHDSRTPRHDGRGSRSHSVRSTPHTNTSPRSMSLGDATPLYDEN</sequence>
<feature type="region of interest" description="Disordered" evidence="6">
    <location>
        <begin position="1205"/>
        <end position="1353"/>
    </location>
</feature>
<feature type="compositionally biased region" description="Acidic residues" evidence="6">
    <location>
        <begin position="121"/>
        <end position="141"/>
    </location>
</feature>
<dbReference type="PIRSF" id="PIRSF036947">
    <property type="entry name" value="Spt6"/>
    <property type="match status" value="1"/>
</dbReference>
<dbReference type="InterPro" id="IPR036860">
    <property type="entry name" value="SH2_dom_sf"/>
</dbReference>
<dbReference type="SUPFAM" id="SSF47781">
    <property type="entry name" value="RuvA domain 2-like"/>
    <property type="match status" value="2"/>
</dbReference>
<feature type="compositionally biased region" description="Acidic residues" evidence="6">
    <location>
        <begin position="152"/>
        <end position="167"/>
    </location>
</feature>
<dbReference type="Pfam" id="PF14639">
    <property type="entry name" value="YqgF"/>
    <property type="match status" value="1"/>
</dbReference>
<dbReference type="Gene3D" id="1.10.10.650">
    <property type="entry name" value="RuvA domain 2-like"/>
    <property type="match status" value="1"/>
</dbReference>
<name>A0A5E4QH19_9NEOP</name>
<dbReference type="FunFam" id="3.30.505.10:FF:000089">
    <property type="entry name" value="Transcription elongation factor spt6"/>
    <property type="match status" value="1"/>
</dbReference>
<feature type="region of interest" description="Disordered" evidence="6">
    <location>
        <begin position="1"/>
        <end position="103"/>
    </location>
</feature>
<keyword evidence="4 5" id="KW-0539">Nucleus</keyword>
<dbReference type="Pfam" id="PF00575">
    <property type="entry name" value="S1"/>
    <property type="match status" value="1"/>
</dbReference>
<dbReference type="EMBL" id="FZQP02003222">
    <property type="protein sequence ID" value="VVC97505.1"/>
    <property type="molecule type" value="Genomic_DNA"/>
</dbReference>
<feature type="compositionally biased region" description="Acidic residues" evidence="6">
    <location>
        <begin position="58"/>
        <end position="73"/>
    </location>
</feature>
<organism evidence="8 9">
    <name type="scientific">Leptidea sinapis</name>
    <dbReference type="NCBI Taxonomy" id="189913"/>
    <lineage>
        <taxon>Eukaryota</taxon>
        <taxon>Metazoa</taxon>
        <taxon>Ecdysozoa</taxon>
        <taxon>Arthropoda</taxon>
        <taxon>Hexapoda</taxon>
        <taxon>Insecta</taxon>
        <taxon>Pterygota</taxon>
        <taxon>Neoptera</taxon>
        <taxon>Endopterygota</taxon>
        <taxon>Lepidoptera</taxon>
        <taxon>Glossata</taxon>
        <taxon>Ditrysia</taxon>
        <taxon>Papilionoidea</taxon>
        <taxon>Pieridae</taxon>
        <taxon>Dismorphiinae</taxon>
        <taxon>Leptidea</taxon>
    </lineage>
</organism>
<gene>
    <name evidence="8" type="ORF">LSINAPIS_LOCUS8766</name>
</gene>
<dbReference type="SUPFAM" id="SSF158832">
    <property type="entry name" value="Tex N-terminal region-like"/>
    <property type="match status" value="1"/>
</dbReference>
<dbReference type="InterPro" id="IPR023323">
    <property type="entry name" value="Tex-like_dom_sf"/>
</dbReference>
<evidence type="ECO:0000313" key="9">
    <source>
        <dbReference type="Proteomes" id="UP000324832"/>
    </source>
</evidence>
<feature type="region of interest" description="Disordered" evidence="6">
    <location>
        <begin position="349"/>
        <end position="391"/>
    </location>
</feature>
<dbReference type="PANTHER" id="PTHR10145">
    <property type="entry name" value="TRANSCRIPTION ELONGATION FACTOR SPT6"/>
    <property type="match status" value="1"/>
</dbReference>
<dbReference type="InterPro" id="IPR012340">
    <property type="entry name" value="NA-bd_OB-fold"/>
</dbReference>
<dbReference type="Pfam" id="PF17674">
    <property type="entry name" value="HHH_9"/>
    <property type="match status" value="1"/>
</dbReference>
<dbReference type="GO" id="GO:0042393">
    <property type="term" value="F:histone binding"/>
    <property type="evidence" value="ECO:0007669"/>
    <property type="project" value="TreeGrafter"/>
</dbReference>
<feature type="region of interest" description="Disordered" evidence="6">
    <location>
        <begin position="121"/>
        <end position="167"/>
    </location>
</feature>
<evidence type="ECO:0000256" key="4">
    <source>
        <dbReference type="ARBA" id="ARBA00023242"/>
    </source>
</evidence>
<evidence type="ECO:0000256" key="6">
    <source>
        <dbReference type="SAM" id="MobiDB-lite"/>
    </source>
</evidence>
<dbReference type="FunFam" id="1.10.10.2740:FF:000001">
    <property type="entry name" value="Transcription elongation factor spt6"/>
    <property type="match status" value="1"/>
</dbReference>
<dbReference type="CDD" id="cd09928">
    <property type="entry name" value="SH2_Cterm_SPT6_like"/>
    <property type="match status" value="1"/>
</dbReference>
<dbReference type="InterPro" id="IPR042066">
    <property type="entry name" value="Spt6_death-like"/>
</dbReference>
<dbReference type="Gene3D" id="1.10.150.850">
    <property type="entry name" value="Spt6, helix-hairpin-helix domain"/>
    <property type="match status" value="1"/>
</dbReference>
<dbReference type="Gene3D" id="2.40.50.140">
    <property type="entry name" value="Nucleic acid-binding proteins"/>
    <property type="match status" value="1"/>
</dbReference>
<dbReference type="InterPro" id="IPR023319">
    <property type="entry name" value="Tex-like_HTH_dom_sf"/>
</dbReference>
<dbReference type="InterPro" id="IPR012337">
    <property type="entry name" value="RNaseH-like_sf"/>
</dbReference>
<dbReference type="FunFam" id="1.10.150.850:FF:000004">
    <property type="entry name" value="Transcription elongation factor SPT6"/>
    <property type="match status" value="1"/>
</dbReference>
<evidence type="ECO:0000256" key="3">
    <source>
        <dbReference type="ARBA" id="ARBA00023163"/>
    </source>
</evidence>
<dbReference type="GO" id="GO:0034728">
    <property type="term" value="P:nucleosome organization"/>
    <property type="evidence" value="ECO:0007669"/>
    <property type="project" value="TreeGrafter"/>
</dbReference>
<keyword evidence="9" id="KW-1185">Reference proteome</keyword>
<feature type="compositionally biased region" description="Basic and acidic residues" evidence="6">
    <location>
        <begin position="47"/>
        <end position="57"/>
    </location>
</feature>
<feature type="compositionally biased region" description="Acidic residues" evidence="6">
    <location>
        <begin position="35"/>
        <end position="46"/>
    </location>
</feature>
<dbReference type="Gene3D" id="1.10.10.2740">
    <property type="entry name" value="Spt6, Death-like domain"/>
    <property type="match status" value="1"/>
</dbReference>
<dbReference type="SUPFAM" id="SSF53098">
    <property type="entry name" value="Ribonuclease H-like"/>
    <property type="match status" value="1"/>
</dbReference>
<dbReference type="InterPro" id="IPR028083">
    <property type="entry name" value="Spt6_acidic_N_dom"/>
</dbReference>
<dbReference type="Pfam" id="PF14632">
    <property type="entry name" value="SPT6_acidic"/>
    <property type="match status" value="1"/>
</dbReference>
<feature type="compositionally biased region" description="Basic and acidic residues" evidence="6">
    <location>
        <begin position="1246"/>
        <end position="1322"/>
    </location>
</feature>
<dbReference type="InterPro" id="IPR003029">
    <property type="entry name" value="S1_domain"/>
</dbReference>
<dbReference type="CDD" id="cd00164">
    <property type="entry name" value="S1_like"/>
    <property type="match status" value="1"/>
</dbReference>
<dbReference type="GO" id="GO:0008023">
    <property type="term" value="C:transcription elongation factor complex"/>
    <property type="evidence" value="ECO:0007669"/>
    <property type="project" value="TreeGrafter"/>
</dbReference>
<feature type="compositionally biased region" description="Acidic residues" evidence="6">
    <location>
        <begin position="1"/>
        <end position="21"/>
    </location>
</feature>
<dbReference type="PROSITE" id="PS50126">
    <property type="entry name" value="S1"/>
    <property type="match status" value="1"/>
</dbReference>
<dbReference type="InterPro" id="IPR017072">
    <property type="entry name" value="TF_Spt6"/>
</dbReference>
<feature type="compositionally biased region" description="Polar residues" evidence="6">
    <location>
        <begin position="1328"/>
        <end position="1340"/>
    </location>
</feature>